<dbReference type="EMBL" id="PGCI01000626">
    <property type="protein sequence ID" value="PLW23706.1"/>
    <property type="molecule type" value="Genomic_DNA"/>
</dbReference>
<accession>A0A2N5TDY9</accession>
<evidence type="ECO:0000313" key="4">
    <source>
        <dbReference type="EMBL" id="PLW23706.1"/>
    </source>
</evidence>
<dbReference type="PANTHER" id="PTHR33481:SF1">
    <property type="entry name" value="ENDONUCLEASE_EXONUCLEASE_PHOSPHATASE DOMAIN-CONTAINING PROTEIN-RELATED"/>
    <property type="match status" value="1"/>
</dbReference>
<dbReference type="SUPFAM" id="SSF53098">
    <property type="entry name" value="Ribonuclease H-like"/>
    <property type="match status" value="1"/>
</dbReference>
<protein>
    <recommendedName>
        <fullName evidence="6">RNase H type-1 domain-containing protein</fullName>
    </recommendedName>
</protein>
<evidence type="ECO:0000259" key="3">
    <source>
        <dbReference type="PROSITE" id="PS50879"/>
    </source>
</evidence>
<dbReference type="Gene3D" id="3.30.420.10">
    <property type="entry name" value="Ribonuclease H-like superfamily/Ribonuclease H"/>
    <property type="match status" value="1"/>
</dbReference>
<dbReference type="PROSITE" id="PS50879">
    <property type="entry name" value="RNASE_H_1"/>
    <property type="match status" value="1"/>
</dbReference>
<dbReference type="SUPFAM" id="SSF56219">
    <property type="entry name" value="DNase I-like"/>
    <property type="match status" value="1"/>
</dbReference>
<evidence type="ECO:0008006" key="6">
    <source>
        <dbReference type="Google" id="ProtNLM"/>
    </source>
</evidence>
<dbReference type="InterPro" id="IPR000477">
    <property type="entry name" value="RT_dom"/>
</dbReference>
<dbReference type="PANTHER" id="PTHR33481">
    <property type="entry name" value="REVERSE TRANSCRIPTASE"/>
    <property type="match status" value="1"/>
</dbReference>
<dbReference type="InterPro" id="IPR002156">
    <property type="entry name" value="RNaseH_domain"/>
</dbReference>
<dbReference type="Pfam" id="PF14529">
    <property type="entry name" value="Exo_endo_phos_2"/>
    <property type="match status" value="1"/>
</dbReference>
<dbReference type="GO" id="GO:0003676">
    <property type="term" value="F:nucleic acid binding"/>
    <property type="evidence" value="ECO:0007669"/>
    <property type="project" value="InterPro"/>
</dbReference>
<dbReference type="SUPFAM" id="SSF56672">
    <property type="entry name" value="DNA/RNA polymerases"/>
    <property type="match status" value="1"/>
</dbReference>
<name>A0A2N5TDY9_9BASI</name>
<sequence>MDSITATTTGPQTQPLPTRPPAPAPLDSLPIQFLKSLVDNPAKRHQNGSIGLDNQALAFLVKLLEDKAEQKRQLQLIIEDFCKLRACVTTIEAGQMTCPPPVPQKTYASTTAKHFTKPPSPPTKTDTILARPGRTIIHARVGTTPLKEVDANIVVNKANKVLKTMNATVQGEQVMVKAFRVLPLGDVSFYSHNRQHKDWLNKHKHEWSKQVHPDLESTPSTYSVLAHGVPRNFNVDAAASKFVLASDNSFVAEYIFKIWWLGGPRDPSDTRQAGTIVIALSDSTLANQLVKQRGIFLNCSFHRVELFKKMPPQCFKCLQMGHFGKWCRTKPKCGTCGEKHETRECQITPDPSQRICSICRDNGKEKEHPVVDSQSSFVPCNEEFLPSSIVQLNCHNSQATTYSILNSEPDSVFILLLQEPWINLLTCLPPNHESWWTVYSPEHQPANLQDKHHAASYVRKTVASSDLKTLPGGSKFLNIFEVLMLDGLRLRAINLYVQPGLTTGIDQLGQWLKAHNNRRIATVMGMDSNLHHHSWNPLGYYHVHQTAKSLASLCGKEGFRVISEKDAPTFLSSKGSKTTIDLTWANVLAARRVLLTATTSNNHGSNHQKLVTCISTTPATPTYQVVVPRAAELNKIRLRKAVQTRLAQLSPLLLQLPVDEAERQLTAHIFDAWQEQGKKTRVNHFRVKRWWDKATLDPLVKTRNKCRRLLVMHPTPENAEPFQFTKPRSGGGILPLRGPDGKITSNKEDQAKLLFEGTLVVHSECDLRDIPPADNSSFVVYPAITRQEVLGVLGRLAKKKAAGPDHIPNEVLSLCAPDIADALTTLFNRCIREGVFPSAWRLATTTIIRKFNKPDYTSPGAYRPIALLSTLSKTFETVLANRLTFWAESRKALLEGHSGGRRGKGCKDAMMALTMWVRRKWREGYVVTALFLDVKSAYPSVHSRRLVHSLRQKGCPAYLWRIIAAFLEDQTTCLRLADYLSAEFHIDQGLPQGSPLSVMLYILYNANLLIPKFDFDSNAVSLGFIDDVVHLTAGKRLEDATRKLSALGDASLTWGKSHGAIFDSKKAQYMVFTHTRSAKSPFLFDGQMLKPQKEVKWLGIWFDEKLTFGKQHTQVRKKADDTIGQLCRIGGSRWGIREQERGLLISSVLFPRVLYGVQVWFTSANRSKVTQILGVIKHLAARFALGVLKLTPVKYLNRHRPFKPLLQAAQNRITNFFLSKLVSCSHEPSAIERQIRMELTHPAKPFPSPVHANLNAVCLAEAASKTLESINYVLADRPPWRPARPLELVVDRLAKPEAKRAVNAFISSVNLNEELLIYTDGSAHPEEGLGAAAVTENGESSKLCFLGPSGSASNFECELVGLRLGLELGISALKTRAVKRIILMTDNQAIIERLRDPDAPNPGQYLLSQIRDLAETIDTTTDIQIRWCPGHVGIAGNELADAKAAEARDPDLLDRTICVSLIAEKAKLISRTKVWKGASRAAFPVQAAFHQLCSGHVHLNSFQFKCKQLSFPICKKCNLPETVDHYLISCSRFDGARKEVRQLLKKEKITKLTTRTLLNNPGAFCATETFLTTTARLPQFRPPEEFPSQIGG</sequence>
<gene>
    <name evidence="4" type="ORF">PCASD_16775</name>
</gene>
<evidence type="ECO:0000313" key="5">
    <source>
        <dbReference type="Proteomes" id="UP000235392"/>
    </source>
</evidence>
<comment type="caution">
    <text evidence="4">The sequence shown here is derived from an EMBL/GenBank/DDBJ whole genome shotgun (WGS) entry which is preliminary data.</text>
</comment>
<dbReference type="GO" id="GO:0004523">
    <property type="term" value="F:RNA-DNA hybrid ribonuclease activity"/>
    <property type="evidence" value="ECO:0007669"/>
    <property type="project" value="InterPro"/>
</dbReference>
<dbReference type="PROSITE" id="PS50878">
    <property type="entry name" value="RT_POL"/>
    <property type="match status" value="1"/>
</dbReference>
<dbReference type="CDD" id="cd09276">
    <property type="entry name" value="Rnase_HI_RT_non_LTR"/>
    <property type="match status" value="1"/>
</dbReference>
<dbReference type="Pfam" id="PF00075">
    <property type="entry name" value="RNase_H"/>
    <property type="match status" value="1"/>
</dbReference>
<feature type="compositionally biased region" description="Low complexity" evidence="1">
    <location>
        <begin position="1"/>
        <end position="16"/>
    </location>
</feature>
<reference evidence="4 5" key="1">
    <citation type="submission" date="2017-11" db="EMBL/GenBank/DDBJ databases">
        <title>De novo assembly and phasing of dikaryotic genomes from two isolates of Puccinia coronata f. sp. avenae, the causal agent of oat crown rust.</title>
        <authorList>
            <person name="Miller M.E."/>
            <person name="Zhang Y."/>
            <person name="Omidvar V."/>
            <person name="Sperschneider J."/>
            <person name="Schwessinger B."/>
            <person name="Raley C."/>
            <person name="Palmer J.M."/>
            <person name="Garnica D."/>
            <person name="Upadhyaya N."/>
            <person name="Rathjen J."/>
            <person name="Taylor J.M."/>
            <person name="Park R.F."/>
            <person name="Dodds P.N."/>
            <person name="Hirsch C.D."/>
            <person name="Kianian S.F."/>
            <person name="Figueroa M."/>
        </authorList>
    </citation>
    <scope>NUCLEOTIDE SEQUENCE [LARGE SCALE GENOMIC DNA]</scope>
    <source>
        <strain evidence="4">12SD80</strain>
    </source>
</reference>
<dbReference type="InterPro" id="IPR043502">
    <property type="entry name" value="DNA/RNA_pol_sf"/>
</dbReference>
<evidence type="ECO:0000259" key="2">
    <source>
        <dbReference type="PROSITE" id="PS50878"/>
    </source>
</evidence>
<feature type="region of interest" description="Disordered" evidence="1">
    <location>
        <begin position="1"/>
        <end position="27"/>
    </location>
</feature>
<feature type="domain" description="RNase H type-1" evidence="3">
    <location>
        <begin position="1311"/>
        <end position="1449"/>
    </location>
</feature>
<organism evidence="4 5">
    <name type="scientific">Puccinia coronata f. sp. avenae</name>
    <dbReference type="NCBI Taxonomy" id="200324"/>
    <lineage>
        <taxon>Eukaryota</taxon>
        <taxon>Fungi</taxon>
        <taxon>Dikarya</taxon>
        <taxon>Basidiomycota</taxon>
        <taxon>Pucciniomycotina</taxon>
        <taxon>Pucciniomycetes</taxon>
        <taxon>Pucciniales</taxon>
        <taxon>Pucciniaceae</taxon>
        <taxon>Puccinia</taxon>
    </lineage>
</organism>
<dbReference type="Gene3D" id="3.60.10.10">
    <property type="entry name" value="Endonuclease/exonuclease/phosphatase"/>
    <property type="match status" value="1"/>
</dbReference>
<dbReference type="Proteomes" id="UP000235392">
    <property type="component" value="Unassembled WGS sequence"/>
</dbReference>
<evidence type="ECO:0000256" key="1">
    <source>
        <dbReference type="SAM" id="MobiDB-lite"/>
    </source>
</evidence>
<dbReference type="Pfam" id="PF00078">
    <property type="entry name" value="RVT_1"/>
    <property type="match status" value="1"/>
</dbReference>
<feature type="domain" description="Reverse transcriptase" evidence="2">
    <location>
        <begin position="829"/>
        <end position="1102"/>
    </location>
</feature>
<dbReference type="CDD" id="cd01650">
    <property type="entry name" value="RT_nLTR_like"/>
    <property type="match status" value="1"/>
</dbReference>
<dbReference type="InterPro" id="IPR005135">
    <property type="entry name" value="Endo/exonuclease/phosphatase"/>
</dbReference>
<dbReference type="InterPro" id="IPR036397">
    <property type="entry name" value="RNaseH_sf"/>
</dbReference>
<dbReference type="InterPro" id="IPR012337">
    <property type="entry name" value="RNaseH-like_sf"/>
</dbReference>
<proteinExistence type="predicted"/>
<dbReference type="InterPro" id="IPR036691">
    <property type="entry name" value="Endo/exonu/phosph_ase_sf"/>
</dbReference>